<dbReference type="SMART" id="SM00963">
    <property type="entry name" value="SRP54_N"/>
    <property type="match status" value="1"/>
</dbReference>
<evidence type="ECO:0000256" key="4">
    <source>
        <dbReference type="ARBA" id="ARBA00022801"/>
    </source>
</evidence>
<dbReference type="GO" id="GO:0005525">
    <property type="term" value="F:GTP binding"/>
    <property type="evidence" value="ECO:0007669"/>
    <property type="project" value="UniProtKB-UniRule"/>
</dbReference>
<organism evidence="11 12">
    <name type="scientific">Eubacterium barkeri</name>
    <name type="common">Clostridium barkeri</name>
    <dbReference type="NCBI Taxonomy" id="1528"/>
    <lineage>
        <taxon>Bacteria</taxon>
        <taxon>Bacillati</taxon>
        <taxon>Bacillota</taxon>
        <taxon>Clostridia</taxon>
        <taxon>Eubacteriales</taxon>
        <taxon>Eubacteriaceae</taxon>
        <taxon>Eubacterium</taxon>
    </lineage>
</organism>
<dbReference type="FunFam" id="1.20.120.140:FF:000002">
    <property type="entry name" value="Signal recognition particle receptor FtsY"/>
    <property type="match status" value="1"/>
</dbReference>
<dbReference type="Pfam" id="PF00448">
    <property type="entry name" value="SRP54"/>
    <property type="match status" value="1"/>
</dbReference>
<dbReference type="SUPFAM" id="SSF52540">
    <property type="entry name" value="P-loop containing nucleoside triphosphate hydrolases"/>
    <property type="match status" value="1"/>
</dbReference>
<dbReference type="NCBIfam" id="TIGR00064">
    <property type="entry name" value="ftsY"/>
    <property type="match status" value="1"/>
</dbReference>
<keyword evidence="12" id="KW-1185">Reference proteome</keyword>
<dbReference type="FunFam" id="3.40.50.300:FF:000053">
    <property type="entry name" value="Signal recognition particle receptor FtsY"/>
    <property type="match status" value="1"/>
</dbReference>
<evidence type="ECO:0000256" key="9">
    <source>
        <dbReference type="HAMAP-Rule" id="MF_00920"/>
    </source>
</evidence>
<dbReference type="GO" id="GO:0005047">
    <property type="term" value="F:signal recognition particle binding"/>
    <property type="evidence" value="ECO:0007669"/>
    <property type="project" value="TreeGrafter"/>
</dbReference>
<dbReference type="GO" id="GO:0003924">
    <property type="term" value="F:GTPase activity"/>
    <property type="evidence" value="ECO:0007669"/>
    <property type="project" value="UniProtKB-UniRule"/>
</dbReference>
<keyword evidence="1 9" id="KW-1003">Cell membrane</keyword>
<evidence type="ECO:0000313" key="11">
    <source>
        <dbReference type="EMBL" id="SDX74367.1"/>
    </source>
</evidence>
<accession>A0A1H3E6Y1</accession>
<dbReference type="InterPro" id="IPR036225">
    <property type="entry name" value="SRP/SRP_N"/>
</dbReference>
<dbReference type="EC" id="3.6.5.4" evidence="9"/>
<dbReference type="Gene3D" id="3.40.50.300">
    <property type="entry name" value="P-loop containing nucleotide triphosphate hydrolases"/>
    <property type="match status" value="1"/>
</dbReference>
<comment type="catalytic activity">
    <reaction evidence="8 9">
        <text>GTP + H2O = GDP + phosphate + H(+)</text>
        <dbReference type="Rhea" id="RHEA:19669"/>
        <dbReference type="ChEBI" id="CHEBI:15377"/>
        <dbReference type="ChEBI" id="CHEBI:15378"/>
        <dbReference type="ChEBI" id="CHEBI:37565"/>
        <dbReference type="ChEBI" id="CHEBI:43474"/>
        <dbReference type="ChEBI" id="CHEBI:58189"/>
        <dbReference type="EC" id="3.6.5.4"/>
    </reaction>
</comment>
<dbReference type="RefSeq" id="WP_090244269.1">
    <property type="nucleotide sequence ID" value="NZ_FNOU01000006.1"/>
</dbReference>
<dbReference type="Proteomes" id="UP000199652">
    <property type="component" value="Unassembled WGS sequence"/>
</dbReference>
<dbReference type="Pfam" id="PF02881">
    <property type="entry name" value="SRP54_N"/>
    <property type="match status" value="1"/>
</dbReference>
<dbReference type="PANTHER" id="PTHR43134">
    <property type="entry name" value="SIGNAL RECOGNITION PARTICLE RECEPTOR SUBUNIT ALPHA"/>
    <property type="match status" value="1"/>
</dbReference>
<name>A0A1H3E6Y1_EUBBA</name>
<keyword evidence="5 9" id="KW-0342">GTP-binding</keyword>
<dbReference type="InterPro" id="IPR003593">
    <property type="entry name" value="AAA+_ATPase"/>
</dbReference>
<evidence type="ECO:0000256" key="6">
    <source>
        <dbReference type="ARBA" id="ARBA00023136"/>
    </source>
</evidence>
<dbReference type="InterPro" id="IPR013822">
    <property type="entry name" value="Signal_recog_particl_SRP54_hlx"/>
</dbReference>
<dbReference type="PROSITE" id="PS00300">
    <property type="entry name" value="SRP54"/>
    <property type="match status" value="1"/>
</dbReference>
<dbReference type="GO" id="GO:0006614">
    <property type="term" value="P:SRP-dependent cotranslational protein targeting to membrane"/>
    <property type="evidence" value="ECO:0007669"/>
    <property type="project" value="InterPro"/>
</dbReference>
<dbReference type="SUPFAM" id="SSF47364">
    <property type="entry name" value="Domain of the SRP/SRP receptor G-proteins"/>
    <property type="match status" value="1"/>
</dbReference>
<feature type="binding site" evidence="9">
    <location>
        <begin position="107"/>
        <end position="114"/>
    </location>
    <ligand>
        <name>GTP</name>
        <dbReference type="ChEBI" id="CHEBI:37565"/>
    </ligand>
</feature>
<evidence type="ECO:0000256" key="8">
    <source>
        <dbReference type="ARBA" id="ARBA00048027"/>
    </source>
</evidence>
<feature type="binding site" evidence="9">
    <location>
        <begin position="253"/>
        <end position="256"/>
    </location>
    <ligand>
        <name>GTP</name>
        <dbReference type="ChEBI" id="CHEBI:37565"/>
    </ligand>
</feature>
<dbReference type="InterPro" id="IPR000897">
    <property type="entry name" value="SRP54_GTPase_dom"/>
</dbReference>
<keyword evidence="4 9" id="KW-0378">Hydrolase</keyword>
<comment type="function">
    <text evidence="9">Involved in targeting and insertion of nascent membrane proteins into the cytoplasmic membrane. Acts as a receptor for the complex formed by the signal recognition particle (SRP) and the ribosome-nascent chain (RNC).</text>
</comment>
<keyword evidence="2 9" id="KW-0963">Cytoplasm</keyword>
<keyword evidence="3 9" id="KW-0547">Nucleotide-binding</keyword>
<comment type="subunit">
    <text evidence="9">Part of the signal recognition particle protein translocation system, which is composed of SRP and FtsY.</text>
</comment>
<dbReference type="AlphaFoldDB" id="A0A1H3E6Y1"/>
<gene>
    <name evidence="9" type="primary">ftsY</name>
    <name evidence="11" type="ORF">SAMN04488579_106127</name>
</gene>
<evidence type="ECO:0000256" key="1">
    <source>
        <dbReference type="ARBA" id="ARBA00022475"/>
    </source>
</evidence>
<keyword evidence="6 9" id="KW-0472">Membrane</keyword>
<dbReference type="OrthoDB" id="9804720at2"/>
<evidence type="ECO:0000256" key="2">
    <source>
        <dbReference type="ARBA" id="ARBA00022490"/>
    </source>
</evidence>
<comment type="subcellular location">
    <subcellularLocation>
        <location evidence="9">Cell membrane</location>
        <topology evidence="9">Peripheral membrane protein</topology>
        <orientation evidence="9">Cytoplasmic side</orientation>
    </subcellularLocation>
    <subcellularLocation>
        <location evidence="9">Cytoplasm</location>
    </subcellularLocation>
</comment>
<feature type="binding site" evidence="9">
    <location>
        <begin position="189"/>
        <end position="193"/>
    </location>
    <ligand>
        <name>GTP</name>
        <dbReference type="ChEBI" id="CHEBI:37565"/>
    </ligand>
</feature>
<dbReference type="EMBL" id="FNOU01000006">
    <property type="protein sequence ID" value="SDX74367.1"/>
    <property type="molecule type" value="Genomic_DNA"/>
</dbReference>
<evidence type="ECO:0000256" key="5">
    <source>
        <dbReference type="ARBA" id="ARBA00023134"/>
    </source>
</evidence>
<evidence type="ECO:0000256" key="7">
    <source>
        <dbReference type="ARBA" id="ARBA00023170"/>
    </source>
</evidence>
<protein>
    <recommendedName>
        <fullName evidence="9">Signal recognition particle receptor FtsY</fullName>
        <shortName evidence="9">SRP receptor</shortName>
        <ecNumber evidence="9">3.6.5.4</ecNumber>
    </recommendedName>
</protein>
<evidence type="ECO:0000259" key="10">
    <source>
        <dbReference type="PROSITE" id="PS00300"/>
    </source>
</evidence>
<dbReference type="GO" id="GO:0005886">
    <property type="term" value="C:plasma membrane"/>
    <property type="evidence" value="ECO:0007669"/>
    <property type="project" value="UniProtKB-SubCell"/>
</dbReference>
<evidence type="ECO:0000256" key="3">
    <source>
        <dbReference type="ARBA" id="ARBA00022741"/>
    </source>
</evidence>
<dbReference type="GO" id="GO:0005737">
    <property type="term" value="C:cytoplasm"/>
    <property type="evidence" value="ECO:0007669"/>
    <property type="project" value="UniProtKB-SubCell"/>
</dbReference>
<evidence type="ECO:0000313" key="12">
    <source>
        <dbReference type="Proteomes" id="UP000199652"/>
    </source>
</evidence>
<comment type="similarity">
    <text evidence="9">Belongs to the GTP-binding SRP family. FtsY subfamily.</text>
</comment>
<proteinExistence type="inferred from homology"/>
<dbReference type="PANTHER" id="PTHR43134:SF1">
    <property type="entry name" value="SIGNAL RECOGNITION PARTICLE RECEPTOR SUBUNIT ALPHA"/>
    <property type="match status" value="1"/>
</dbReference>
<dbReference type="STRING" id="1528.SAMN04488579_106127"/>
<dbReference type="SMART" id="SM00962">
    <property type="entry name" value="SRP54"/>
    <property type="match status" value="1"/>
</dbReference>
<dbReference type="SMART" id="SM00382">
    <property type="entry name" value="AAA"/>
    <property type="match status" value="1"/>
</dbReference>
<dbReference type="InterPro" id="IPR042101">
    <property type="entry name" value="SRP54_N_sf"/>
</dbReference>
<dbReference type="Gene3D" id="1.20.120.140">
    <property type="entry name" value="Signal recognition particle SRP54, nucleotide-binding domain"/>
    <property type="match status" value="1"/>
</dbReference>
<reference evidence="12" key="1">
    <citation type="submission" date="2016-10" db="EMBL/GenBank/DDBJ databases">
        <authorList>
            <person name="Varghese N."/>
            <person name="Submissions S."/>
        </authorList>
    </citation>
    <scope>NUCLEOTIDE SEQUENCE [LARGE SCALE GENOMIC DNA]</scope>
    <source>
        <strain evidence="12">VPI 5359</strain>
    </source>
</reference>
<feature type="domain" description="SRP54-type proteins GTP-binding" evidence="10">
    <location>
        <begin position="274"/>
        <end position="287"/>
    </location>
</feature>
<sequence length="307" mass="34073">MSELTLYERMRNRLQKTKNSFKEKIENVMYYGKLDDDFFEELEENLILADMGMETSLKIVELLKERIKEHKISDSQDAVELLKEIMSEMVETDAAPMTLPVIITVVGVNGVGKTTTIAKLAQRYLDEGKKVMVAAADTFRAAAAEQLDEWAGRIGVDIVKSNQGADPSSVVFDAIGAARARGIDILICDTAGRLHNKVNLMKELEKVTRIIEREGEGFDVHNILVLDATTGQNALIQARTFNDAVKLDGIIMTKMDGSAKGGVVIPIINELGVPIEYVGIGEKPEDLITFDVGDFVRMLYEKDDDEE</sequence>
<dbReference type="InterPro" id="IPR004390">
    <property type="entry name" value="SR_rcpt_FtsY"/>
</dbReference>
<dbReference type="InterPro" id="IPR027417">
    <property type="entry name" value="P-loop_NTPase"/>
</dbReference>
<dbReference type="HAMAP" id="MF_00920">
    <property type="entry name" value="FtsY"/>
    <property type="match status" value="1"/>
</dbReference>
<keyword evidence="7 9" id="KW-0675">Receptor</keyword>